<dbReference type="EMBL" id="BK015338">
    <property type="protein sequence ID" value="DAE01959.1"/>
    <property type="molecule type" value="Genomic_DNA"/>
</dbReference>
<name>A0A8S5P4C1_9CAUD</name>
<dbReference type="SUPFAM" id="SSF47413">
    <property type="entry name" value="lambda repressor-like DNA-binding domains"/>
    <property type="match status" value="1"/>
</dbReference>
<dbReference type="Pfam" id="PF01381">
    <property type="entry name" value="HTH_3"/>
    <property type="match status" value="1"/>
</dbReference>
<dbReference type="SMART" id="SM00530">
    <property type="entry name" value="HTH_XRE"/>
    <property type="match status" value="1"/>
</dbReference>
<sequence>MNRLREFREKAKLTQQELANRAGISRATIIDIENNSKSDIKVSTLIALADALNSDPGTIFFSSKVKHA</sequence>
<dbReference type="Gene3D" id="1.10.260.40">
    <property type="entry name" value="lambda repressor-like DNA-binding domains"/>
    <property type="match status" value="1"/>
</dbReference>
<dbReference type="InterPro" id="IPR050807">
    <property type="entry name" value="TransReg_Diox_bact_type"/>
</dbReference>
<dbReference type="PANTHER" id="PTHR46797:SF1">
    <property type="entry name" value="METHYLPHOSPHONATE SYNTHASE"/>
    <property type="match status" value="1"/>
</dbReference>
<accession>A0A8S5P4C1</accession>
<dbReference type="PANTHER" id="PTHR46797">
    <property type="entry name" value="HTH-TYPE TRANSCRIPTIONAL REGULATOR"/>
    <property type="match status" value="1"/>
</dbReference>
<keyword evidence="1" id="KW-0238">DNA-binding</keyword>
<proteinExistence type="predicted"/>
<dbReference type="GO" id="GO:0003677">
    <property type="term" value="F:DNA binding"/>
    <property type="evidence" value="ECO:0007669"/>
    <property type="project" value="UniProtKB-KW"/>
</dbReference>
<feature type="domain" description="HTH cro/C1-type" evidence="2">
    <location>
        <begin position="4"/>
        <end position="59"/>
    </location>
</feature>
<reference evidence="3" key="1">
    <citation type="journal article" date="2021" name="Proc. Natl. Acad. Sci. U.S.A.">
        <title>A Catalog of Tens of Thousands of Viruses from Human Metagenomes Reveals Hidden Associations with Chronic Diseases.</title>
        <authorList>
            <person name="Tisza M.J."/>
            <person name="Buck C.B."/>
        </authorList>
    </citation>
    <scope>NUCLEOTIDE SEQUENCE</scope>
    <source>
        <strain evidence="3">Ctiam3</strain>
    </source>
</reference>
<dbReference type="PROSITE" id="PS50943">
    <property type="entry name" value="HTH_CROC1"/>
    <property type="match status" value="1"/>
</dbReference>
<dbReference type="GO" id="GO:0003700">
    <property type="term" value="F:DNA-binding transcription factor activity"/>
    <property type="evidence" value="ECO:0007669"/>
    <property type="project" value="TreeGrafter"/>
</dbReference>
<organism evidence="3">
    <name type="scientific">Siphoviridae sp. ctiam3</name>
    <dbReference type="NCBI Taxonomy" id="2825624"/>
    <lineage>
        <taxon>Viruses</taxon>
        <taxon>Duplodnaviria</taxon>
        <taxon>Heunggongvirae</taxon>
        <taxon>Uroviricota</taxon>
        <taxon>Caudoviricetes</taxon>
    </lineage>
</organism>
<dbReference type="CDD" id="cd00093">
    <property type="entry name" value="HTH_XRE"/>
    <property type="match status" value="1"/>
</dbReference>
<protein>
    <submittedName>
        <fullName evidence="3">Helix-turn-helix XRE-family like protein</fullName>
    </submittedName>
</protein>
<evidence type="ECO:0000313" key="3">
    <source>
        <dbReference type="EMBL" id="DAE01959.1"/>
    </source>
</evidence>
<evidence type="ECO:0000256" key="1">
    <source>
        <dbReference type="ARBA" id="ARBA00023125"/>
    </source>
</evidence>
<evidence type="ECO:0000259" key="2">
    <source>
        <dbReference type="PROSITE" id="PS50943"/>
    </source>
</evidence>
<dbReference type="InterPro" id="IPR010982">
    <property type="entry name" value="Lambda_DNA-bd_dom_sf"/>
</dbReference>
<dbReference type="InterPro" id="IPR001387">
    <property type="entry name" value="Cro/C1-type_HTH"/>
</dbReference>